<sequence>MAYFSASTNRWEVLLKYSPLALKKESDTRWSSRREPITVVHKHLVKIVEAVNLLALDAVSSPKTKFEAVSLLKGIHTFEFVAFTCFLAENIKKIDIVSKMLQEGFIDVACNLVKCLTAQIKDCTGTILNVSHEEAKRSCLYSLIQTRLLRR</sequence>
<gene>
    <name evidence="1" type="ORF">AVEN_235544_1</name>
</gene>
<evidence type="ECO:0000313" key="1">
    <source>
        <dbReference type="EMBL" id="GBN12271.1"/>
    </source>
</evidence>
<organism evidence="1 2">
    <name type="scientific">Araneus ventricosus</name>
    <name type="common">Orbweaver spider</name>
    <name type="synonym">Epeira ventricosa</name>
    <dbReference type="NCBI Taxonomy" id="182803"/>
    <lineage>
        <taxon>Eukaryota</taxon>
        <taxon>Metazoa</taxon>
        <taxon>Ecdysozoa</taxon>
        <taxon>Arthropoda</taxon>
        <taxon>Chelicerata</taxon>
        <taxon>Arachnida</taxon>
        <taxon>Araneae</taxon>
        <taxon>Araneomorphae</taxon>
        <taxon>Entelegynae</taxon>
        <taxon>Araneoidea</taxon>
        <taxon>Araneidae</taxon>
        <taxon>Araneus</taxon>
    </lineage>
</organism>
<comment type="caution">
    <text evidence="1">The sequence shown here is derived from an EMBL/GenBank/DDBJ whole genome shotgun (WGS) entry which is preliminary data.</text>
</comment>
<dbReference type="AlphaFoldDB" id="A0A4Y2LC13"/>
<proteinExistence type="predicted"/>
<keyword evidence="2" id="KW-1185">Reference proteome</keyword>
<dbReference type="EMBL" id="BGPR01005664">
    <property type="protein sequence ID" value="GBN12271.1"/>
    <property type="molecule type" value="Genomic_DNA"/>
</dbReference>
<protein>
    <submittedName>
        <fullName evidence="1">Uncharacterized protein</fullName>
    </submittedName>
</protein>
<accession>A0A4Y2LC13</accession>
<name>A0A4Y2LC13_ARAVE</name>
<dbReference type="Proteomes" id="UP000499080">
    <property type="component" value="Unassembled WGS sequence"/>
</dbReference>
<evidence type="ECO:0000313" key="2">
    <source>
        <dbReference type="Proteomes" id="UP000499080"/>
    </source>
</evidence>
<reference evidence="1 2" key="1">
    <citation type="journal article" date="2019" name="Sci. Rep.">
        <title>Orb-weaving spider Araneus ventricosus genome elucidates the spidroin gene catalogue.</title>
        <authorList>
            <person name="Kono N."/>
            <person name="Nakamura H."/>
            <person name="Ohtoshi R."/>
            <person name="Moran D.A.P."/>
            <person name="Shinohara A."/>
            <person name="Yoshida Y."/>
            <person name="Fujiwara M."/>
            <person name="Mori M."/>
            <person name="Tomita M."/>
            <person name="Arakawa K."/>
        </authorList>
    </citation>
    <scope>NUCLEOTIDE SEQUENCE [LARGE SCALE GENOMIC DNA]</scope>
</reference>